<sequence>MSTKFKQEVKDRRIHLNKQIRLKKIDSQIIKMKQLPITNLK</sequence>
<proteinExistence type="predicted"/>
<protein>
    <submittedName>
        <fullName evidence="1">Uncharacterized protein</fullName>
    </submittedName>
</protein>
<dbReference type="EMBL" id="CP138327">
    <property type="protein sequence ID" value="WXT99618.1"/>
    <property type="molecule type" value="Genomic_DNA"/>
</dbReference>
<reference evidence="1" key="1">
    <citation type="submission" date="2023-10" db="EMBL/GenBank/DDBJ databases">
        <title>The first scallop-associated chemosynthetic bacterial symbiont.</title>
        <authorList>
            <person name="Lin Y.-T."/>
            <person name="Sun J."/>
            <person name="Ip J.C.-H."/>
            <person name="He X."/>
            <person name="Gao Z.-M."/>
            <person name="Perez M."/>
            <person name="Xu T."/>
            <person name="Qian P.-Y."/>
            <person name="Qiu J.-W."/>
        </authorList>
    </citation>
    <scope>NUCLEOTIDE SEQUENCE</scope>
    <source>
        <strain evidence="1">Gill1</strain>
    </source>
</reference>
<gene>
    <name evidence="1" type="ORF">Ctma_0322</name>
</gene>
<organism evidence="1">
    <name type="scientific">Catillopecten margaritatus gill symbiont</name>
    <dbReference type="NCBI Taxonomy" id="3083288"/>
    <lineage>
        <taxon>Bacteria</taxon>
        <taxon>Pseudomonadati</taxon>
        <taxon>Pseudomonadota</taxon>
        <taxon>Gammaproteobacteria</taxon>
        <taxon>sulfur-oxidizing symbionts</taxon>
    </lineage>
</organism>
<name>A0AAU6PF59_9GAMM</name>
<accession>A0AAU6PF59</accession>
<dbReference type="AlphaFoldDB" id="A0AAU6PF59"/>
<evidence type="ECO:0000313" key="1">
    <source>
        <dbReference type="EMBL" id="WXT99618.1"/>
    </source>
</evidence>